<keyword evidence="2" id="KW-1133">Transmembrane helix</keyword>
<dbReference type="Proteomes" id="UP000000763">
    <property type="component" value="Chromosome 7"/>
</dbReference>
<evidence type="ECO:0000313" key="4">
    <source>
        <dbReference type="Proteomes" id="UP000000763"/>
    </source>
</evidence>
<feature type="region of interest" description="Disordered" evidence="1">
    <location>
        <begin position="117"/>
        <end position="183"/>
    </location>
</feature>
<reference evidence="4" key="1">
    <citation type="journal article" date="2005" name="Nature">
        <title>The map-based sequence of the rice genome.</title>
        <authorList>
            <consortium name="International rice genome sequencing project (IRGSP)"/>
            <person name="Matsumoto T."/>
            <person name="Wu J."/>
            <person name="Kanamori H."/>
            <person name="Katayose Y."/>
            <person name="Fujisawa M."/>
            <person name="Namiki N."/>
            <person name="Mizuno H."/>
            <person name="Yamamoto K."/>
            <person name="Antonio B.A."/>
            <person name="Baba T."/>
            <person name="Sakata K."/>
            <person name="Nagamura Y."/>
            <person name="Aoki H."/>
            <person name="Arikawa K."/>
            <person name="Arita K."/>
            <person name="Bito T."/>
            <person name="Chiden Y."/>
            <person name="Fujitsuka N."/>
            <person name="Fukunaka R."/>
            <person name="Hamada M."/>
            <person name="Harada C."/>
            <person name="Hayashi A."/>
            <person name="Hijishita S."/>
            <person name="Honda M."/>
            <person name="Hosokawa S."/>
            <person name="Ichikawa Y."/>
            <person name="Idonuma A."/>
            <person name="Iijima M."/>
            <person name="Ikeda M."/>
            <person name="Ikeno M."/>
            <person name="Ito K."/>
            <person name="Ito S."/>
            <person name="Ito T."/>
            <person name="Ito Y."/>
            <person name="Ito Y."/>
            <person name="Iwabuchi A."/>
            <person name="Kamiya K."/>
            <person name="Karasawa W."/>
            <person name="Kurita K."/>
            <person name="Katagiri S."/>
            <person name="Kikuta A."/>
            <person name="Kobayashi H."/>
            <person name="Kobayashi N."/>
            <person name="Machita K."/>
            <person name="Maehara T."/>
            <person name="Masukawa M."/>
            <person name="Mizubayashi T."/>
            <person name="Mukai Y."/>
            <person name="Nagasaki H."/>
            <person name="Nagata Y."/>
            <person name="Naito S."/>
            <person name="Nakashima M."/>
            <person name="Nakama Y."/>
            <person name="Nakamichi Y."/>
            <person name="Nakamura M."/>
            <person name="Meguro A."/>
            <person name="Negishi M."/>
            <person name="Ohta I."/>
            <person name="Ohta T."/>
            <person name="Okamoto M."/>
            <person name="Ono N."/>
            <person name="Saji S."/>
            <person name="Sakaguchi M."/>
            <person name="Sakai K."/>
            <person name="Shibata M."/>
            <person name="Shimokawa T."/>
            <person name="Song J."/>
            <person name="Takazaki Y."/>
            <person name="Terasawa K."/>
            <person name="Tsugane M."/>
            <person name="Tsuji K."/>
            <person name="Ueda S."/>
            <person name="Waki K."/>
            <person name="Yamagata H."/>
            <person name="Yamamoto M."/>
            <person name="Yamamoto S."/>
            <person name="Yamane H."/>
            <person name="Yoshiki S."/>
            <person name="Yoshihara R."/>
            <person name="Yukawa K."/>
            <person name="Zhong H."/>
            <person name="Yano M."/>
            <person name="Yuan Q."/>
            <person name="Ouyang S."/>
            <person name="Liu J."/>
            <person name="Jones K.M."/>
            <person name="Gansberger K."/>
            <person name="Moffat K."/>
            <person name="Hill J."/>
            <person name="Bera J."/>
            <person name="Fadrosh D."/>
            <person name="Jin S."/>
            <person name="Johri S."/>
            <person name="Kim M."/>
            <person name="Overton L."/>
            <person name="Reardon M."/>
            <person name="Tsitrin T."/>
            <person name="Vuong H."/>
            <person name="Weaver B."/>
            <person name="Ciecko A."/>
            <person name="Tallon L."/>
            <person name="Jackson J."/>
            <person name="Pai G."/>
            <person name="Aken S.V."/>
            <person name="Utterback T."/>
            <person name="Reidmuller S."/>
            <person name="Feldblyum T."/>
            <person name="Hsiao J."/>
            <person name="Zismann V."/>
            <person name="Iobst S."/>
            <person name="de Vazeille A.R."/>
            <person name="Buell C.R."/>
            <person name="Ying K."/>
            <person name="Li Y."/>
            <person name="Lu T."/>
            <person name="Huang Y."/>
            <person name="Zhao Q."/>
            <person name="Feng Q."/>
            <person name="Zhang L."/>
            <person name="Zhu J."/>
            <person name="Weng Q."/>
            <person name="Mu J."/>
            <person name="Lu Y."/>
            <person name="Fan D."/>
            <person name="Liu Y."/>
            <person name="Guan J."/>
            <person name="Zhang Y."/>
            <person name="Yu S."/>
            <person name="Liu X."/>
            <person name="Zhang Y."/>
            <person name="Hong G."/>
            <person name="Han B."/>
            <person name="Choisne N."/>
            <person name="Demange N."/>
            <person name="Orjeda G."/>
            <person name="Samain S."/>
            <person name="Cattolico L."/>
            <person name="Pelletier E."/>
            <person name="Couloux A."/>
            <person name="Segurens B."/>
            <person name="Wincker P."/>
            <person name="D'Hont A."/>
            <person name="Scarpelli C."/>
            <person name="Weissenbach J."/>
            <person name="Salanoubat M."/>
            <person name="Quetier F."/>
            <person name="Yu Y."/>
            <person name="Kim H.R."/>
            <person name="Rambo T."/>
            <person name="Currie J."/>
            <person name="Collura K."/>
            <person name="Luo M."/>
            <person name="Yang T."/>
            <person name="Ammiraju J.S.S."/>
            <person name="Engler F."/>
            <person name="Soderlund C."/>
            <person name="Wing R.A."/>
            <person name="Palmer L.E."/>
            <person name="de la Bastide M."/>
            <person name="Spiegel L."/>
            <person name="Nascimento L."/>
            <person name="Zutavern T."/>
            <person name="O'Shaughnessy A."/>
            <person name="Dike S."/>
            <person name="Dedhia N."/>
            <person name="Preston R."/>
            <person name="Balija V."/>
            <person name="McCombie W.R."/>
            <person name="Chow T."/>
            <person name="Chen H."/>
            <person name="Chung M."/>
            <person name="Chen C."/>
            <person name="Shaw J."/>
            <person name="Wu H."/>
            <person name="Hsiao K."/>
            <person name="Chao Y."/>
            <person name="Chu M."/>
            <person name="Cheng C."/>
            <person name="Hour A."/>
            <person name="Lee P."/>
            <person name="Lin S."/>
            <person name="Lin Y."/>
            <person name="Liou J."/>
            <person name="Liu S."/>
            <person name="Hsing Y."/>
            <person name="Raghuvanshi S."/>
            <person name="Mohanty A."/>
            <person name="Bharti A.K."/>
            <person name="Gaur A."/>
            <person name="Gupta V."/>
            <person name="Kumar D."/>
            <person name="Ravi V."/>
            <person name="Vij S."/>
            <person name="Kapur A."/>
            <person name="Khurana P."/>
            <person name="Khurana P."/>
            <person name="Khurana J.P."/>
            <person name="Tyagi A.K."/>
            <person name="Gaikwad K."/>
            <person name="Singh A."/>
            <person name="Dalal V."/>
            <person name="Srivastava S."/>
            <person name="Dixit A."/>
            <person name="Pal A.K."/>
            <person name="Ghazi I.A."/>
            <person name="Yadav M."/>
            <person name="Pandit A."/>
            <person name="Bhargava A."/>
            <person name="Sureshbabu K."/>
            <person name="Batra K."/>
            <person name="Sharma T.R."/>
            <person name="Mohapatra T."/>
            <person name="Singh N.K."/>
            <person name="Messing J."/>
            <person name="Nelson A.B."/>
            <person name="Fuks G."/>
            <person name="Kavchok S."/>
            <person name="Keizer G."/>
            <person name="Linton E."/>
            <person name="Llaca V."/>
            <person name="Song R."/>
            <person name="Tanyolac B."/>
            <person name="Young S."/>
            <person name="Ho-Il K."/>
            <person name="Hahn J.H."/>
            <person name="Sangsakoo G."/>
            <person name="Vanavichit A."/>
            <person name="de Mattos Luiz.A.T."/>
            <person name="Zimmer P.D."/>
            <person name="Malone G."/>
            <person name="Dellagostin O."/>
            <person name="de Oliveira A.C."/>
            <person name="Bevan M."/>
            <person name="Bancroft I."/>
            <person name="Minx P."/>
            <person name="Cordum H."/>
            <person name="Wilson R."/>
            <person name="Cheng Z."/>
            <person name="Jin W."/>
            <person name="Jiang J."/>
            <person name="Leong S.A."/>
            <person name="Iwama H."/>
            <person name="Gojobori T."/>
            <person name="Itoh T."/>
            <person name="Niimura Y."/>
            <person name="Fujii Y."/>
            <person name="Habara T."/>
            <person name="Sakai H."/>
            <person name="Sato Y."/>
            <person name="Wilson G."/>
            <person name="Kumar K."/>
            <person name="McCouch S."/>
            <person name="Juretic N."/>
            <person name="Hoen D."/>
            <person name="Wright S."/>
            <person name="Bruskiewich R."/>
            <person name="Bureau T."/>
            <person name="Miyao A."/>
            <person name="Hirochika H."/>
            <person name="Nishikawa T."/>
            <person name="Kadowaki K."/>
            <person name="Sugiura M."/>
            <person name="Burr B."/>
            <person name="Sasaki T."/>
        </authorList>
    </citation>
    <scope>NUCLEOTIDE SEQUENCE [LARGE SCALE GENOMIC DNA]</scope>
    <source>
        <strain evidence="4">cv. Nipponbare</strain>
    </source>
</reference>
<evidence type="ECO:0000256" key="1">
    <source>
        <dbReference type="SAM" id="MobiDB-lite"/>
    </source>
</evidence>
<organism evidence="3 4">
    <name type="scientific">Oryza sativa subsp. japonica</name>
    <name type="common">Rice</name>
    <dbReference type="NCBI Taxonomy" id="39947"/>
    <lineage>
        <taxon>Eukaryota</taxon>
        <taxon>Viridiplantae</taxon>
        <taxon>Streptophyta</taxon>
        <taxon>Embryophyta</taxon>
        <taxon>Tracheophyta</taxon>
        <taxon>Spermatophyta</taxon>
        <taxon>Magnoliopsida</taxon>
        <taxon>Liliopsida</taxon>
        <taxon>Poales</taxon>
        <taxon>Poaceae</taxon>
        <taxon>BOP clade</taxon>
        <taxon>Oryzoideae</taxon>
        <taxon>Oryzeae</taxon>
        <taxon>Oryzinae</taxon>
        <taxon>Oryza</taxon>
        <taxon>Oryza sativa</taxon>
    </lineage>
</organism>
<dbReference type="EMBL" id="AP005830">
    <property type="protein sequence ID" value="BAD31734.1"/>
    <property type="molecule type" value="Genomic_DNA"/>
</dbReference>
<keyword evidence="2" id="KW-0472">Membrane</keyword>
<feature type="compositionally biased region" description="Low complexity" evidence="1">
    <location>
        <begin position="130"/>
        <end position="150"/>
    </location>
</feature>
<feature type="transmembrane region" description="Helical" evidence="2">
    <location>
        <begin position="258"/>
        <end position="275"/>
    </location>
</feature>
<name>Q69LN1_ORYSJ</name>
<reference evidence="4" key="2">
    <citation type="journal article" date="2008" name="Nucleic Acids Res.">
        <title>The rice annotation project database (RAP-DB): 2008 update.</title>
        <authorList>
            <consortium name="The rice annotation project (RAP)"/>
        </authorList>
    </citation>
    <scope>GENOME REANNOTATION</scope>
    <source>
        <strain evidence="4">cv. Nipponbare</strain>
    </source>
</reference>
<gene>
    <name evidence="3" type="primary">B1120F06.102</name>
</gene>
<sequence length="341" mass="37643">MEILSNFADQILPFSGENPRLSRFFSRRFGPGPELPCLYKGPPSRPLPIPSSSIFRRRRKRSPRALLLSPSAGATTAAPSRRLICLLPAPPPPSASQGRPLPRPLVILCQIPPEVARRREPERRRRRRVSSSPAPSLWSSPSVAAAAVGFARRRRRPASTSPKPKSTGAPSSPSTRSSPSRFDLRRGLAAPPVIAKLRRCLHWIRSCEVKPGHPSVVAAHCRKVVAAVDSTSSLSRSRRRPSSVAIRRRVSVGKDRRLTLFLPVPSVCIFMSWFAGNYRSYVIHRCFNLLFVSLSSRRCAAVANCLVIAVLLLLVHAKSLPFRYRSHHLPSLCVVVAVPSP</sequence>
<accession>Q69LN1</accession>
<dbReference type="AlphaFoldDB" id="Q69LN1"/>
<evidence type="ECO:0000313" key="3">
    <source>
        <dbReference type="EMBL" id="BAD31734.1"/>
    </source>
</evidence>
<proteinExistence type="predicted"/>
<feature type="compositionally biased region" description="Low complexity" evidence="1">
    <location>
        <begin position="158"/>
        <end position="181"/>
    </location>
</feature>
<feature type="transmembrane region" description="Helical" evidence="2">
    <location>
        <begin position="295"/>
        <end position="315"/>
    </location>
</feature>
<keyword evidence="2" id="KW-0812">Transmembrane</keyword>
<protein>
    <submittedName>
        <fullName evidence="3">Uncharacterized protein</fullName>
    </submittedName>
</protein>
<evidence type="ECO:0000256" key="2">
    <source>
        <dbReference type="SAM" id="Phobius"/>
    </source>
</evidence>